<evidence type="ECO:0000313" key="4">
    <source>
        <dbReference type="EMBL" id="ODV85616.1"/>
    </source>
</evidence>
<dbReference type="InterPro" id="IPR012677">
    <property type="entry name" value="Nucleotide-bd_a/b_plait_sf"/>
</dbReference>
<dbReference type="AlphaFoldDB" id="A0A1E4T1I5"/>
<dbReference type="InterPro" id="IPR007201">
    <property type="entry name" value="Mei2-like_Rrm_C"/>
</dbReference>
<keyword evidence="1 2" id="KW-0694">RNA-binding</keyword>
<protein>
    <recommendedName>
        <fullName evidence="3">RRM domain-containing protein</fullName>
    </recommendedName>
</protein>
<sequence length="391" mass="46213">MIQTSYQSENQQREKSVASGILPLFTKNEEQQDFNATGSIPLSENHWLMTSKKKSSFFPNDGTSIDTSATMQKPKILNSRIIVFKNCNEEKLQRILVQFTNKNDISAYKHFIWKKSYIFVVGWYDSRKIPLQVQQLKMIYETSTNKLLEYSYIDNAALMNAIILQSEFQFLEDSYTETYIVSLKCDRYLDNTLRQELYLYLTSGFSPSNMPRSTQLFNEAKYFHQLKHKRLTSLPLGFTKVPEENQINIENIRNRVDNRVTIMIKNIPNKITHDELKNFIDITNENTYDFLYLRIDFENHCNVGYAFVSFTDPQHIIKFHTERKGKKWNKFKSDKICELAYARVQGKQELIKKFKNSKIMEENPEYRPRIYHTEGPLLGKEAQFPIPDQKW</sequence>
<feature type="domain" description="RRM" evidence="3">
    <location>
        <begin position="260"/>
        <end position="344"/>
    </location>
</feature>
<dbReference type="Proteomes" id="UP000094801">
    <property type="component" value="Unassembled WGS sequence"/>
</dbReference>
<evidence type="ECO:0000259" key="3">
    <source>
        <dbReference type="PROSITE" id="PS50102"/>
    </source>
</evidence>
<dbReference type="Pfam" id="PF04059">
    <property type="entry name" value="RRM_2"/>
    <property type="match status" value="1"/>
</dbReference>
<name>A0A1E4T1I5_9ASCO</name>
<dbReference type="InterPro" id="IPR035979">
    <property type="entry name" value="RBD_domain_sf"/>
</dbReference>
<evidence type="ECO:0000256" key="2">
    <source>
        <dbReference type="PROSITE-ProRule" id="PRU00176"/>
    </source>
</evidence>
<evidence type="ECO:0000313" key="5">
    <source>
        <dbReference type="Proteomes" id="UP000094801"/>
    </source>
</evidence>
<dbReference type="GO" id="GO:0003723">
    <property type="term" value="F:RNA binding"/>
    <property type="evidence" value="ECO:0007669"/>
    <property type="project" value="UniProtKB-UniRule"/>
</dbReference>
<dbReference type="PANTHER" id="PTHR23189">
    <property type="entry name" value="RNA RECOGNITION MOTIF-CONTAINING"/>
    <property type="match status" value="1"/>
</dbReference>
<dbReference type="OrthoDB" id="3987597at2759"/>
<proteinExistence type="predicted"/>
<dbReference type="InterPro" id="IPR000504">
    <property type="entry name" value="RRM_dom"/>
</dbReference>
<organism evidence="4 5">
    <name type="scientific">[Candida] arabinofermentans NRRL YB-2248</name>
    <dbReference type="NCBI Taxonomy" id="983967"/>
    <lineage>
        <taxon>Eukaryota</taxon>
        <taxon>Fungi</taxon>
        <taxon>Dikarya</taxon>
        <taxon>Ascomycota</taxon>
        <taxon>Saccharomycotina</taxon>
        <taxon>Pichiomycetes</taxon>
        <taxon>Pichiales</taxon>
        <taxon>Pichiaceae</taxon>
        <taxon>Ogataea</taxon>
        <taxon>Ogataea/Candida clade</taxon>
    </lineage>
</organism>
<dbReference type="EMBL" id="KV453852">
    <property type="protein sequence ID" value="ODV85616.1"/>
    <property type="molecule type" value="Genomic_DNA"/>
</dbReference>
<evidence type="ECO:0000256" key="1">
    <source>
        <dbReference type="ARBA" id="ARBA00022884"/>
    </source>
</evidence>
<dbReference type="PROSITE" id="PS50102">
    <property type="entry name" value="RRM"/>
    <property type="match status" value="1"/>
</dbReference>
<dbReference type="Gene3D" id="3.30.70.330">
    <property type="match status" value="1"/>
</dbReference>
<accession>A0A1E4T1I5</accession>
<keyword evidence="5" id="KW-1185">Reference proteome</keyword>
<dbReference type="SUPFAM" id="SSF54928">
    <property type="entry name" value="RNA-binding domain, RBD"/>
    <property type="match status" value="1"/>
</dbReference>
<gene>
    <name evidence="4" type="ORF">CANARDRAFT_7723</name>
</gene>
<reference evidence="5" key="1">
    <citation type="submission" date="2016-04" db="EMBL/GenBank/DDBJ databases">
        <title>Comparative genomics of biotechnologically important yeasts.</title>
        <authorList>
            <consortium name="DOE Joint Genome Institute"/>
            <person name="Riley R."/>
            <person name="Haridas S."/>
            <person name="Wolfe K.H."/>
            <person name="Lopes M.R."/>
            <person name="Hittinger C.T."/>
            <person name="Goker M."/>
            <person name="Salamov A."/>
            <person name="Wisecaver J."/>
            <person name="Long T.M."/>
            <person name="Aerts A.L."/>
            <person name="Barry K."/>
            <person name="Choi C."/>
            <person name="Clum A."/>
            <person name="Coughlan A.Y."/>
            <person name="Deshpande S."/>
            <person name="Douglass A.P."/>
            <person name="Hanson S.J."/>
            <person name="Klenk H.-P."/>
            <person name="Labutti K."/>
            <person name="Lapidus A."/>
            <person name="Lindquist E."/>
            <person name="Lipzen A."/>
            <person name="Meier-Kolthoff J.P."/>
            <person name="Ohm R.A."/>
            <person name="Otillar R.P."/>
            <person name="Pangilinan J."/>
            <person name="Peng Y."/>
            <person name="Rokas A."/>
            <person name="Rosa C.A."/>
            <person name="Scheuner C."/>
            <person name="Sibirny A.A."/>
            <person name="Slot J.C."/>
            <person name="Stielow J.B."/>
            <person name="Sun H."/>
            <person name="Kurtzman C.P."/>
            <person name="Blackwell M."/>
            <person name="Grigoriev I.V."/>
            <person name="Jeffries T.W."/>
        </authorList>
    </citation>
    <scope>NUCLEOTIDE SEQUENCE [LARGE SCALE GENOMIC DNA]</scope>
    <source>
        <strain evidence="5">NRRL YB-2248</strain>
    </source>
</reference>